<dbReference type="Proteomes" id="UP000280668">
    <property type="component" value="Unassembled WGS sequence"/>
</dbReference>
<organism evidence="2 3">
    <name type="scientific">Bogoriella caseilytica</name>
    <dbReference type="NCBI Taxonomy" id="56055"/>
    <lineage>
        <taxon>Bacteria</taxon>
        <taxon>Bacillati</taxon>
        <taxon>Actinomycetota</taxon>
        <taxon>Actinomycetes</taxon>
        <taxon>Micrococcales</taxon>
        <taxon>Bogoriellaceae</taxon>
        <taxon>Bogoriella</taxon>
    </lineage>
</organism>
<feature type="transmembrane region" description="Helical" evidence="1">
    <location>
        <begin position="171"/>
        <end position="192"/>
    </location>
</feature>
<reference evidence="2 3" key="1">
    <citation type="submission" date="2018-11" db="EMBL/GenBank/DDBJ databases">
        <title>Sequencing the genomes of 1000 actinobacteria strains.</title>
        <authorList>
            <person name="Klenk H.-P."/>
        </authorList>
    </citation>
    <scope>NUCLEOTIDE SEQUENCE [LARGE SCALE GENOMIC DNA]</scope>
    <source>
        <strain evidence="2 3">DSM 11294</strain>
    </source>
</reference>
<feature type="transmembrane region" description="Helical" evidence="1">
    <location>
        <begin position="198"/>
        <end position="216"/>
    </location>
</feature>
<keyword evidence="1" id="KW-0812">Transmembrane</keyword>
<proteinExistence type="predicted"/>
<dbReference type="AlphaFoldDB" id="A0A3N2BCK9"/>
<protein>
    <submittedName>
        <fullName evidence="2">Uncharacterized protein</fullName>
    </submittedName>
</protein>
<keyword evidence="1" id="KW-1133">Transmembrane helix</keyword>
<comment type="caution">
    <text evidence="2">The sequence shown here is derived from an EMBL/GenBank/DDBJ whole genome shotgun (WGS) entry which is preliminary data.</text>
</comment>
<feature type="transmembrane region" description="Helical" evidence="1">
    <location>
        <begin position="33"/>
        <end position="54"/>
    </location>
</feature>
<evidence type="ECO:0000313" key="2">
    <source>
        <dbReference type="EMBL" id="ROR72968.1"/>
    </source>
</evidence>
<keyword evidence="1" id="KW-0472">Membrane</keyword>
<dbReference type="EMBL" id="RKHK01000001">
    <property type="protein sequence ID" value="ROR72968.1"/>
    <property type="molecule type" value="Genomic_DNA"/>
</dbReference>
<evidence type="ECO:0000313" key="3">
    <source>
        <dbReference type="Proteomes" id="UP000280668"/>
    </source>
</evidence>
<name>A0A3N2BCK9_9MICO</name>
<accession>A0A3N2BCK9</accession>
<feature type="transmembrane region" description="Helical" evidence="1">
    <location>
        <begin position="66"/>
        <end position="90"/>
    </location>
</feature>
<evidence type="ECO:0000256" key="1">
    <source>
        <dbReference type="SAM" id="Phobius"/>
    </source>
</evidence>
<gene>
    <name evidence="2" type="ORF">EDD31_1333</name>
</gene>
<sequence>MAVVARADRALRRMTTRSVVEPLWVLVRVRHPAYTVGALAAITAVTTALCSVPLPGAQSTGDIYPLAYMVAPMFLPVVVALGLVSPAAWIEQQARRRGWLTLYSGIVCLAAVLAVLPSAVAAHAFGSPTDVSPAQSRNLADFVGGNAENALVSVGLTLICLRWLSVTWAWALPTVLVLAGVLTPLPLLSLLVNHETSGSHLAIGVGLLVSGLALQWRSGAAPLRRSSPPC</sequence>
<keyword evidence="3" id="KW-1185">Reference proteome</keyword>
<feature type="transmembrane region" description="Helical" evidence="1">
    <location>
        <begin position="102"/>
        <end position="126"/>
    </location>
</feature>